<gene>
    <name evidence="4" type="ORF">PHYSODRAFT_485063</name>
</gene>
<dbReference type="InterPro" id="IPR045126">
    <property type="entry name" value="TRAPPC10/Trs130"/>
</dbReference>
<dbReference type="PANTHER" id="PTHR13251:SF3">
    <property type="entry name" value="TRAFFICKING PROTEIN PARTICLE COMPLEX SUBUNIT 10"/>
    <property type="match status" value="1"/>
</dbReference>
<dbReference type="Pfam" id="PF11817">
    <property type="entry name" value="Foie-gras_1"/>
    <property type="match status" value="1"/>
</dbReference>
<dbReference type="InterPro" id="IPR056913">
    <property type="entry name" value="TRAPPC10/Trs130_N"/>
</dbReference>
<name>G4Z0E3_PHYSP</name>
<evidence type="ECO:0000313" key="4">
    <source>
        <dbReference type="EMBL" id="EGZ25229.1"/>
    </source>
</evidence>
<dbReference type="Pfam" id="PF23036">
    <property type="entry name" value="TRAPPC10_1st"/>
    <property type="match status" value="2"/>
</dbReference>
<dbReference type="GO" id="GO:0034498">
    <property type="term" value="P:early endosome to Golgi transport"/>
    <property type="evidence" value="ECO:0007669"/>
    <property type="project" value="TreeGrafter"/>
</dbReference>
<accession>G4Z0E3</accession>
<dbReference type="GO" id="GO:1990071">
    <property type="term" value="C:TRAPPII protein complex"/>
    <property type="evidence" value="ECO:0007669"/>
    <property type="project" value="InterPro"/>
</dbReference>
<dbReference type="GO" id="GO:0006891">
    <property type="term" value="P:intra-Golgi vesicle-mediated transport"/>
    <property type="evidence" value="ECO:0007669"/>
    <property type="project" value="TreeGrafter"/>
</dbReference>
<sequence>MASLYASVAPQFTRELLSPGLRVGVADDGGVWQFVAPSLSQRLPLRAIEWRNLVGVTKRIEQLPLHFVEVSRASQDPPPTCVYLVKCEDLDAYKSAVRPPLAAWVDAMTAAKVEWLVLYVPLGTRPKAAGGQPNPVYRKIFDRLRADFAHPRRSGALLGGAIGAASASASYAAAASALQERVCKIDTLEGTSVLGQQQQHESQWTELLLRLRRCVMDAFQTRCFQYEERLRVLDAKRSIAGWDFGAFFLAKERLALMYQQMYLQDDAIRHLDELDAIFVNLNETEKKTFRDGSKRSFTAQDAIFTQSPLALDLSETQQLIASNRASARLVSLYCFCRQIRTLYVMGSFPQLLQRASSFIESFLVELMEMAAEGTLDWHQPFLWTVGACLEVAYACELSWSGRDDEWTASSVSVQVAQAVPVENMSRALGNVLYLARRMLKHYARSNRNRSDLPSSAWYRQLEQVLVAPEWQRSEVCDSYERCLSEVSHLASMHFSQSGRHRFAVFLGGECARYHLARGEYESASRLLRSLARQSEEDGWWSIFGACVRSICRAELALGRSTQAVAACFSMLQLAQEENVGVTKEEMEQLMHTLSASRMNMGELFRPTVAVETTQTSGSALEHGDIRVTLGVTNDFPAGVHLEKVRIQFERNDVHLDEKTGINLVFLHSGVPVGRYICTRIECVLAGSTFNLLPPSALSLAAFEIAAKESTVQVAIDGVPLLMPRPYSPVETVTVSIQANEDNVADGTLELRANDRVDCSKLCVALPPLRPGSFLTYDVSLLVPPSDVLKSRSNEPEEEEEDDDDDGGDFNFTIDANVRYQRGVSINASVPTSTTEIRCAESTFRVVQPLTETIRLKRVGSRIFVSIALKCNQFISVTLRDYALLLPGELGGLSTSNTRLLSVQQDPNTKLRGTVLRPNDCVYLAFTLACSPDFEKEASDSFCSLQLHLQYGDEKTWQKTMAVRIALTEVEGKRYRIDVVPRGQQVEHTFTGEMVETTASEPVTFQVYVREEVSELNKAAAEHDTSVLALCLNESSERDWILVGKQLERFSFSPMSGAHNDRRREFSTQKRLLAIRTGQLRFPSFRLETNGQTIPAARVHCQQSSRRVLVT</sequence>
<dbReference type="InterPro" id="IPR021773">
    <property type="entry name" value="TPC11"/>
</dbReference>
<proteinExistence type="predicted"/>
<evidence type="ECO:0000259" key="3">
    <source>
        <dbReference type="Pfam" id="PF23036"/>
    </source>
</evidence>
<dbReference type="EMBL" id="JH159152">
    <property type="protein sequence ID" value="EGZ25229.1"/>
    <property type="molecule type" value="Genomic_DNA"/>
</dbReference>
<dbReference type="OMA" id="VEWLVLY"/>
<evidence type="ECO:0000256" key="1">
    <source>
        <dbReference type="SAM" id="MobiDB-lite"/>
    </source>
</evidence>
<feature type="compositionally biased region" description="Acidic residues" evidence="1">
    <location>
        <begin position="795"/>
        <end position="807"/>
    </location>
</feature>
<dbReference type="GO" id="GO:0005829">
    <property type="term" value="C:cytosol"/>
    <property type="evidence" value="ECO:0007669"/>
    <property type="project" value="GOC"/>
</dbReference>
<dbReference type="AlphaFoldDB" id="G4Z0E3"/>
<feature type="domain" description="TRAPPC10/Trs130 N-terminal" evidence="3">
    <location>
        <begin position="194"/>
        <end position="347"/>
    </location>
</feature>
<protein>
    <submittedName>
        <fullName evidence="4">Uncharacterized protein</fullName>
    </submittedName>
</protein>
<dbReference type="RefSeq" id="XP_009520517.1">
    <property type="nucleotide sequence ID" value="XM_009522222.1"/>
</dbReference>
<dbReference type="STRING" id="1094619.G4Z0E3"/>
<dbReference type="GeneID" id="20655841"/>
<dbReference type="PANTHER" id="PTHR13251">
    <property type="entry name" value="EPILEPSY HOLOPROSENCEPHALY CANDIDATE 1/TMEM1"/>
    <property type="match status" value="1"/>
</dbReference>
<evidence type="ECO:0000313" key="5">
    <source>
        <dbReference type="Proteomes" id="UP000002640"/>
    </source>
</evidence>
<feature type="domain" description="Trafficking protein particle complex subunit 11" evidence="2">
    <location>
        <begin position="491"/>
        <end position="572"/>
    </location>
</feature>
<organism evidence="4 5">
    <name type="scientific">Phytophthora sojae (strain P6497)</name>
    <name type="common">Soybean stem and root rot agent</name>
    <name type="synonym">Phytophthora megasperma f. sp. glycines</name>
    <dbReference type="NCBI Taxonomy" id="1094619"/>
    <lineage>
        <taxon>Eukaryota</taxon>
        <taxon>Sar</taxon>
        <taxon>Stramenopiles</taxon>
        <taxon>Oomycota</taxon>
        <taxon>Peronosporomycetes</taxon>
        <taxon>Peronosporales</taxon>
        <taxon>Peronosporaceae</taxon>
        <taxon>Phytophthora</taxon>
    </lineage>
</organism>
<feature type="domain" description="TRAPPC10/Trs130 N-terminal" evidence="3">
    <location>
        <begin position="23"/>
        <end position="151"/>
    </location>
</feature>
<reference evidence="4 5" key="1">
    <citation type="journal article" date="2006" name="Science">
        <title>Phytophthora genome sequences uncover evolutionary origins and mechanisms of pathogenesis.</title>
        <authorList>
            <person name="Tyler B.M."/>
            <person name="Tripathy S."/>
            <person name="Zhang X."/>
            <person name="Dehal P."/>
            <person name="Jiang R.H."/>
            <person name="Aerts A."/>
            <person name="Arredondo F.D."/>
            <person name="Baxter L."/>
            <person name="Bensasson D."/>
            <person name="Beynon J.L."/>
            <person name="Chapman J."/>
            <person name="Damasceno C.M."/>
            <person name="Dorrance A.E."/>
            <person name="Dou D."/>
            <person name="Dickerman A.W."/>
            <person name="Dubchak I.L."/>
            <person name="Garbelotto M."/>
            <person name="Gijzen M."/>
            <person name="Gordon S.G."/>
            <person name="Govers F."/>
            <person name="Grunwald N.J."/>
            <person name="Huang W."/>
            <person name="Ivors K.L."/>
            <person name="Jones R.W."/>
            <person name="Kamoun S."/>
            <person name="Krampis K."/>
            <person name="Lamour K.H."/>
            <person name="Lee M.K."/>
            <person name="McDonald W.H."/>
            <person name="Medina M."/>
            <person name="Meijer H.J."/>
            <person name="Nordberg E.K."/>
            <person name="Maclean D.J."/>
            <person name="Ospina-Giraldo M.D."/>
            <person name="Morris P.F."/>
            <person name="Phuntumart V."/>
            <person name="Putnam N.H."/>
            <person name="Rash S."/>
            <person name="Rose J.K."/>
            <person name="Sakihama Y."/>
            <person name="Salamov A.A."/>
            <person name="Savidor A."/>
            <person name="Scheuring C.F."/>
            <person name="Smith B.M."/>
            <person name="Sobral B.W."/>
            <person name="Terry A."/>
            <person name="Torto-Alalibo T.A."/>
            <person name="Win J."/>
            <person name="Xu Z."/>
            <person name="Zhang H."/>
            <person name="Grigoriev I.V."/>
            <person name="Rokhsar D.S."/>
            <person name="Boore J.L."/>
        </authorList>
    </citation>
    <scope>NUCLEOTIDE SEQUENCE [LARGE SCALE GENOMIC DNA]</scope>
    <source>
        <strain evidence="4 5">P6497</strain>
    </source>
</reference>
<evidence type="ECO:0000259" key="2">
    <source>
        <dbReference type="Pfam" id="PF11817"/>
    </source>
</evidence>
<dbReference type="KEGG" id="psoj:PHYSODRAFT_485063"/>
<feature type="region of interest" description="Disordered" evidence="1">
    <location>
        <begin position="787"/>
        <end position="808"/>
    </location>
</feature>
<keyword evidence="5" id="KW-1185">Reference proteome</keyword>
<dbReference type="InParanoid" id="G4Z0E3"/>
<dbReference type="Proteomes" id="UP000002640">
    <property type="component" value="Unassembled WGS sequence"/>
</dbReference>